<sequence>MKTIRFRYLLVLIFLLAGIVYVGKTWSPSAYGYFLKYHLGYEEIKPDFGQSRQVRSDEWAVVTPLTQATVNNNFERYNKTSLYEEDLRINYGLPIADWGIIFKPTMWLYGFVNPAYAYSLHWFAIFALFIAGYAFLFKKFGASDKVAVLLSFGLYFTGFSQFWWNEKGPLVALFPWVIIPFFLKIKPIWQLSLFYYAAVSWLLTNLYPPVQISLAFVGFIILILLLPKLFKFPNLVYLLIFAALAAATAALYQYDYLKETSATLYPGGRHITGGGVPTRFWLSWFFPAINFSWSYKDLVGMNMSEIGTVGMYYYISVLCLLNYKNFHSLWNDGTHRKIFIGLSIALFMQCAWMFLPIPANIGIILLWDNVQPLRMQFASGVILTLLVFYTANIVGIVFSWQRLLAILIIAACGWFFFKYSVAPKRWEDLAFLPMIAVAYLVVKNKTQHANTAILMTSVIFGALFFGRFNPLQSAWPIFNLKDNKIIEYLREQEKSNNNLLVAMDLPGATANGLGFRSLSHVTPVPHLDFWKKHFPELPEKEFNYIFNRYSHINPYPALEPSLRQADSLEVPYRRFAKVNNALAIENYASDLKKQGLYNLEKTYSNAVVFNGWGGWQGELASRSMEIMVKPTPAQPIEWVTMTRADLPINTGNLISVFNGFRLTIPGNSGNMPRCMTLITVDQKTGDRLLMENPASLPYCKPAAK</sequence>
<name>A0ABY5ZVF0_9BURK</name>
<gene>
    <name evidence="3" type="ORF">N4T19_19780</name>
</gene>
<feature type="transmembrane region" description="Helical" evidence="1">
    <location>
        <begin position="146"/>
        <end position="164"/>
    </location>
</feature>
<feature type="transmembrane region" description="Helical" evidence="1">
    <location>
        <begin position="115"/>
        <end position="137"/>
    </location>
</feature>
<evidence type="ECO:0000313" key="3">
    <source>
        <dbReference type="EMBL" id="UXC17906.1"/>
    </source>
</evidence>
<proteinExistence type="predicted"/>
<feature type="transmembrane region" description="Helical" evidence="1">
    <location>
        <begin position="236"/>
        <end position="257"/>
    </location>
</feature>
<organism evidence="3 4">
    <name type="scientific">Comamonas squillarum</name>
    <dbReference type="NCBI Taxonomy" id="2977320"/>
    <lineage>
        <taxon>Bacteria</taxon>
        <taxon>Pseudomonadati</taxon>
        <taxon>Pseudomonadota</taxon>
        <taxon>Betaproteobacteria</taxon>
        <taxon>Burkholderiales</taxon>
        <taxon>Comamonadaceae</taxon>
        <taxon>Comamonas</taxon>
    </lineage>
</organism>
<reference evidence="3" key="1">
    <citation type="submission" date="2022-09" db="EMBL/GenBank/DDBJ databases">
        <title>Bacterial diversity in gut of crayfish and pufferfish.</title>
        <authorList>
            <person name="Huang Y."/>
        </authorList>
    </citation>
    <scope>NUCLEOTIDE SEQUENCE</scope>
    <source>
        <strain evidence="3">PR12</strain>
    </source>
</reference>
<protein>
    <recommendedName>
        <fullName evidence="2">DUF7657 domain-containing protein</fullName>
    </recommendedName>
</protein>
<dbReference type="InterPro" id="IPR056074">
    <property type="entry name" value="DUF7657"/>
</dbReference>
<feature type="domain" description="DUF7657" evidence="2">
    <location>
        <begin position="11"/>
        <end position="391"/>
    </location>
</feature>
<keyword evidence="1" id="KW-0472">Membrane</keyword>
<dbReference type="Proteomes" id="UP001058290">
    <property type="component" value="Chromosome"/>
</dbReference>
<feature type="transmembrane region" description="Helical" evidence="1">
    <location>
        <begin position="176"/>
        <end position="198"/>
    </location>
</feature>
<dbReference type="EMBL" id="CP104377">
    <property type="protein sequence ID" value="UXC17906.1"/>
    <property type="molecule type" value="Genomic_DNA"/>
</dbReference>
<keyword evidence="4" id="KW-1185">Reference proteome</keyword>
<feature type="transmembrane region" description="Helical" evidence="1">
    <location>
        <begin position="278"/>
        <end position="295"/>
    </location>
</feature>
<dbReference type="Pfam" id="PF24677">
    <property type="entry name" value="DUF7657"/>
    <property type="match status" value="1"/>
</dbReference>
<feature type="transmembrane region" description="Helical" evidence="1">
    <location>
        <begin position="377"/>
        <end position="398"/>
    </location>
</feature>
<feature type="transmembrane region" description="Helical" evidence="1">
    <location>
        <begin position="449"/>
        <end position="468"/>
    </location>
</feature>
<feature type="transmembrane region" description="Helical" evidence="1">
    <location>
        <begin position="338"/>
        <end position="357"/>
    </location>
</feature>
<keyword evidence="1" id="KW-1133">Transmembrane helix</keyword>
<feature type="transmembrane region" description="Helical" evidence="1">
    <location>
        <begin position="210"/>
        <end position="230"/>
    </location>
</feature>
<evidence type="ECO:0000313" key="4">
    <source>
        <dbReference type="Proteomes" id="UP001058290"/>
    </source>
</evidence>
<keyword evidence="1" id="KW-0812">Transmembrane</keyword>
<accession>A0ABY5ZVF0</accession>
<evidence type="ECO:0000256" key="1">
    <source>
        <dbReference type="SAM" id="Phobius"/>
    </source>
</evidence>
<dbReference type="RefSeq" id="WP_260718824.1">
    <property type="nucleotide sequence ID" value="NZ_CP104377.1"/>
</dbReference>
<feature type="transmembrane region" description="Helical" evidence="1">
    <location>
        <begin position="403"/>
        <end position="420"/>
    </location>
</feature>
<feature type="transmembrane region" description="Helical" evidence="1">
    <location>
        <begin position="307"/>
        <end position="326"/>
    </location>
</feature>
<evidence type="ECO:0000259" key="2">
    <source>
        <dbReference type="Pfam" id="PF24677"/>
    </source>
</evidence>